<dbReference type="GO" id="GO:0045721">
    <property type="term" value="P:negative regulation of gluconeogenesis"/>
    <property type="evidence" value="ECO:0007669"/>
    <property type="project" value="Ensembl"/>
</dbReference>
<keyword evidence="3" id="KW-0964">Secreted</keyword>
<dbReference type="PANTHER" id="PTHR11430:SF129">
    <property type="entry name" value="ODORANT-BINDING PROTEIN 2A-RELATED"/>
    <property type="match status" value="1"/>
</dbReference>
<reference evidence="7" key="1">
    <citation type="submission" date="2025-08" db="UniProtKB">
        <authorList>
            <consortium name="Ensembl"/>
        </authorList>
    </citation>
    <scope>IDENTIFICATION</scope>
</reference>
<feature type="chain" id="PRO_5034351724" evidence="5">
    <location>
        <begin position="20"/>
        <end position="175"/>
    </location>
</feature>
<dbReference type="GO" id="GO:0051055">
    <property type="term" value="P:negative regulation of lipid biosynthetic process"/>
    <property type="evidence" value="ECO:0007669"/>
    <property type="project" value="Ensembl"/>
</dbReference>
<dbReference type="InterPro" id="IPR000566">
    <property type="entry name" value="Lipocln_cytosolic_FA-bd_dom"/>
</dbReference>
<dbReference type="GO" id="GO:0036094">
    <property type="term" value="F:small molecule binding"/>
    <property type="evidence" value="ECO:0007669"/>
    <property type="project" value="InterPro"/>
</dbReference>
<evidence type="ECO:0000256" key="2">
    <source>
        <dbReference type="ARBA" id="ARBA00006889"/>
    </source>
</evidence>
<keyword evidence="4 5" id="KW-0732">Signal</keyword>
<dbReference type="CDD" id="cd19414">
    <property type="entry name" value="lipocalin_1_3_4_13-like"/>
    <property type="match status" value="1"/>
</dbReference>
<evidence type="ECO:0000256" key="5">
    <source>
        <dbReference type="SAM" id="SignalP"/>
    </source>
</evidence>
<evidence type="ECO:0000256" key="3">
    <source>
        <dbReference type="ARBA" id="ARBA00022525"/>
    </source>
</evidence>
<feature type="domain" description="Lipocalin/cytosolic fatty-acid binding" evidence="6">
    <location>
        <begin position="30"/>
        <end position="168"/>
    </location>
</feature>
<dbReference type="AlphaFoldDB" id="A0A8C5LF88"/>
<protein>
    <submittedName>
        <fullName evidence="7">Odorant binding protein 2A</fullName>
    </submittedName>
</protein>
<proteinExistence type="inferred from homology"/>
<name>A0A8C5LF88_JACJA</name>
<sequence length="175" mass="19979">MKPLLLTAVLLGLVAVLEAQDALSEGQEFQGIWYIKAMVSDKVMPEDKMPYKMFPLTVTALEGGDLEATVVFWKKGQCREIKIVMKKSDRPGEYTAFNGKKTIYIQKLPVGDHYLLYCEGEHHGKWFRKGKLMGRDPEENPEALEEFKKFTQLRGFSQKNIIVPEQSEQCTSESD</sequence>
<dbReference type="Proteomes" id="UP000694385">
    <property type="component" value="Unassembled WGS sequence"/>
</dbReference>
<dbReference type="InterPro" id="IPR012674">
    <property type="entry name" value="Calycin"/>
</dbReference>
<comment type="subcellular location">
    <subcellularLocation>
        <location evidence="1">Secreted</location>
    </subcellularLocation>
</comment>
<dbReference type="GO" id="GO:0032000">
    <property type="term" value="P:positive regulation of fatty acid beta-oxidation"/>
    <property type="evidence" value="ECO:0007669"/>
    <property type="project" value="Ensembl"/>
</dbReference>
<dbReference type="GO" id="GO:0042593">
    <property type="term" value="P:glucose homeostasis"/>
    <property type="evidence" value="ECO:0007669"/>
    <property type="project" value="Ensembl"/>
</dbReference>
<dbReference type="PRINTS" id="PR01175">
    <property type="entry name" value="VNEBNERGLAND"/>
</dbReference>
<dbReference type="PANTHER" id="PTHR11430">
    <property type="entry name" value="LIPOCALIN"/>
    <property type="match status" value="1"/>
</dbReference>
<dbReference type="Gene3D" id="2.40.128.20">
    <property type="match status" value="1"/>
</dbReference>
<dbReference type="OMA" id="WYIKAMV"/>
<accession>A0A8C5LF88</accession>
<evidence type="ECO:0000313" key="8">
    <source>
        <dbReference type="Proteomes" id="UP000694385"/>
    </source>
</evidence>
<gene>
    <name evidence="7" type="primary">LOC101608388</name>
</gene>
<dbReference type="InterPro" id="IPR002345">
    <property type="entry name" value="Lipocalin"/>
</dbReference>
<keyword evidence="8" id="KW-1185">Reference proteome</keyword>
<organism evidence="7 8">
    <name type="scientific">Jaculus jaculus</name>
    <name type="common">Lesser Egyptian jerboa</name>
    <dbReference type="NCBI Taxonomy" id="51337"/>
    <lineage>
        <taxon>Eukaryota</taxon>
        <taxon>Metazoa</taxon>
        <taxon>Chordata</taxon>
        <taxon>Craniata</taxon>
        <taxon>Vertebrata</taxon>
        <taxon>Euteleostomi</taxon>
        <taxon>Mammalia</taxon>
        <taxon>Eutheria</taxon>
        <taxon>Euarchontoglires</taxon>
        <taxon>Glires</taxon>
        <taxon>Rodentia</taxon>
        <taxon>Myomorpha</taxon>
        <taxon>Dipodoidea</taxon>
        <taxon>Dipodidae</taxon>
        <taxon>Dipodinae</taxon>
        <taxon>Jaculus</taxon>
    </lineage>
</organism>
<comment type="similarity">
    <text evidence="2">Belongs to the calycin superfamily. Lipocalin family.</text>
</comment>
<dbReference type="SUPFAM" id="SSF50814">
    <property type="entry name" value="Lipocalins"/>
    <property type="match status" value="1"/>
</dbReference>
<reference evidence="7" key="2">
    <citation type="submission" date="2025-09" db="UniProtKB">
        <authorList>
            <consortium name="Ensembl"/>
        </authorList>
    </citation>
    <scope>IDENTIFICATION</scope>
</reference>
<dbReference type="Ensembl" id="ENSJJAT00000029774.1">
    <property type="protein sequence ID" value="ENSJJAP00000023200.1"/>
    <property type="gene ID" value="ENSJJAG00000023038.1"/>
</dbReference>
<evidence type="ECO:0000256" key="4">
    <source>
        <dbReference type="ARBA" id="ARBA00022729"/>
    </source>
</evidence>
<dbReference type="Pfam" id="PF00061">
    <property type="entry name" value="Lipocalin"/>
    <property type="match status" value="1"/>
</dbReference>
<dbReference type="GO" id="GO:0008286">
    <property type="term" value="P:insulin receptor signaling pathway"/>
    <property type="evidence" value="ECO:0007669"/>
    <property type="project" value="Ensembl"/>
</dbReference>
<feature type="signal peptide" evidence="5">
    <location>
        <begin position="1"/>
        <end position="19"/>
    </location>
</feature>
<evidence type="ECO:0000259" key="6">
    <source>
        <dbReference type="Pfam" id="PF00061"/>
    </source>
</evidence>
<dbReference type="InterPro" id="IPR002450">
    <property type="entry name" value="von_Ebner_gland"/>
</dbReference>
<dbReference type="GeneTree" id="ENSGT01050000244868"/>
<evidence type="ECO:0000313" key="7">
    <source>
        <dbReference type="Ensembl" id="ENSJJAP00000023200.1"/>
    </source>
</evidence>
<dbReference type="GO" id="GO:0005615">
    <property type="term" value="C:extracellular space"/>
    <property type="evidence" value="ECO:0007669"/>
    <property type="project" value="Ensembl"/>
</dbReference>
<evidence type="ECO:0000256" key="1">
    <source>
        <dbReference type="ARBA" id="ARBA00004613"/>
    </source>
</evidence>